<organism evidence="1">
    <name type="scientific">Ixodes ricinus</name>
    <name type="common">Common tick</name>
    <name type="synonym">Acarus ricinus</name>
    <dbReference type="NCBI Taxonomy" id="34613"/>
    <lineage>
        <taxon>Eukaryota</taxon>
        <taxon>Metazoa</taxon>
        <taxon>Ecdysozoa</taxon>
        <taxon>Arthropoda</taxon>
        <taxon>Chelicerata</taxon>
        <taxon>Arachnida</taxon>
        <taxon>Acari</taxon>
        <taxon>Parasitiformes</taxon>
        <taxon>Ixodida</taxon>
        <taxon>Ixodoidea</taxon>
        <taxon>Ixodidae</taxon>
        <taxon>Ixodinae</taxon>
        <taxon>Ixodes</taxon>
    </lineage>
</organism>
<sequence length="112" mass="12955">MSTLTSLRLSEYQNSIQKSCVIQGECKLLLTETERVWQGRNCMKVRVVFAVHGLRHMAFLLCRTLLFVTCSRKCRQIQRQVTQPKFLPAYSVCQNILPPRLADLPKTLCTRI</sequence>
<protein>
    <submittedName>
        <fullName evidence="1">Uncharacterized protein</fullName>
    </submittedName>
</protein>
<reference evidence="1" key="1">
    <citation type="submission" date="2012-12" db="EMBL/GenBank/DDBJ databases">
        <title>Identification and characterization of a phenylalanine ammonia-lyase gene family in Isatis indigotica Fort.</title>
        <authorList>
            <person name="Liu Q."/>
            <person name="Chen J."/>
            <person name="Zhou X."/>
            <person name="Di P."/>
            <person name="Xiao Y."/>
            <person name="Xuan H."/>
            <person name="Zhang L."/>
            <person name="Chen W."/>
        </authorList>
    </citation>
    <scope>NUCLEOTIDE SEQUENCE</scope>
    <source>
        <tissue evidence="1">Salivary gland</tissue>
    </source>
</reference>
<evidence type="ECO:0000313" key="1">
    <source>
        <dbReference type="EMBL" id="JAA66030.1"/>
    </source>
</evidence>
<dbReference type="EMBL" id="GADI01007778">
    <property type="protein sequence ID" value="JAA66030.1"/>
    <property type="molecule type" value="mRNA"/>
</dbReference>
<accession>A0A0K8R4F2</accession>
<name>A0A0K8R4F2_IXORI</name>
<proteinExistence type="evidence at transcript level"/>
<dbReference type="AlphaFoldDB" id="A0A0K8R4F2"/>